<reference evidence="1 2" key="2">
    <citation type="journal article" date="2016" name="Genome Announc.">
        <title>Complete Genome Sequence of Sphingopyxis macrogoltabida Strain 203N (NBRC 111659), a Polyethylene Glycol Degrader.</title>
        <authorList>
            <person name="Ohtsubo Y."/>
            <person name="Nonoyama S."/>
            <person name="Nagata Y."/>
            <person name="Numata M."/>
            <person name="Tsuchikane K."/>
            <person name="Hosoyama A."/>
            <person name="Yamazoe A."/>
            <person name="Tsuda M."/>
            <person name="Fujita N."/>
            <person name="Kawai F."/>
        </authorList>
    </citation>
    <scope>NUCLEOTIDE SEQUENCE [LARGE SCALE GENOMIC DNA]</scope>
    <source>
        <strain evidence="1 2">203N</strain>
    </source>
</reference>
<protein>
    <submittedName>
        <fullName evidence="1">Uncharacterized protein</fullName>
    </submittedName>
</protein>
<dbReference type="AlphaFoldDB" id="A0AAC9AW16"/>
<dbReference type="RefSeq" id="WP_054730660.1">
    <property type="nucleotide sequence ID" value="NZ_CP013344.1"/>
</dbReference>
<keyword evidence="2" id="KW-1185">Reference proteome</keyword>
<evidence type="ECO:0000313" key="1">
    <source>
        <dbReference type="EMBL" id="AMU90951.1"/>
    </source>
</evidence>
<organism evidence="1 2">
    <name type="scientific">Sphingopyxis macrogoltabida</name>
    <name type="common">Sphingomonas macrogoltabidus</name>
    <dbReference type="NCBI Taxonomy" id="33050"/>
    <lineage>
        <taxon>Bacteria</taxon>
        <taxon>Pseudomonadati</taxon>
        <taxon>Pseudomonadota</taxon>
        <taxon>Alphaproteobacteria</taxon>
        <taxon>Sphingomonadales</taxon>
        <taxon>Sphingomonadaceae</taxon>
        <taxon>Sphingopyxis</taxon>
    </lineage>
</organism>
<proteinExistence type="predicted"/>
<sequence>MVASANVAAATEDPPCLIPTFALAETASPAMLRHGKAIVDAYMTCIAPRIEEAEADVRDIDARNLHGADRIDDLRAAAARRDTLVAQRDRVLADWRRFSGARP</sequence>
<name>A0AAC9AW16_SPHMC</name>
<gene>
    <name evidence="1" type="ORF">ATM17_18200</name>
</gene>
<evidence type="ECO:0000313" key="2">
    <source>
        <dbReference type="Proteomes" id="UP000076088"/>
    </source>
</evidence>
<reference evidence="2" key="1">
    <citation type="submission" date="2015-11" db="EMBL/GenBank/DDBJ databases">
        <title>Complete genome sequence of a polyethylene-glycol degrader Sphingopyxis macrogoltabida 203N (NBRC 111659).</title>
        <authorList>
            <person name="Yoshiyuki O."/>
            <person name="Shouta N."/>
            <person name="Nagata Y."/>
            <person name="Numata M."/>
            <person name="Tsuchikane K."/>
            <person name="Hosoyama A."/>
            <person name="Yamazoe A."/>
            <person name="Tsuda M."/>
            <person name="Fujita N."/>
            <person name="Kawai F."/>
        </authorList>
    </citation>
    <scope>NUCLEOTIDE SEQUENCE [LARGE SCALE GENOMIC DNA]</scope>
    <source>
        <strain evidence="2">203N</strain>
    </source>
</reference>
<dbReference type="Proteomes" id="UP000076088">
    <property type="component" value="Chromosome"/>
</dbReference>
<dbReference type="EMBL" id="CP013344">
    <property type="protein sequence ID" value="AMU90951.1"/>
    <property type="molecule type" value="Genomic_DNA"/>
</dbReference>
<accession>A0AAC9AW16</accession>